<dbReference type="RefSeq" id="WP_125136730.1">
    <property type="nucleotide sequence ID" value="NZ_LR130778.1"/>
</dbReference>
<dbReference type="KEGG" id="cbar:PATL70BA_1529"/>
<keyword evidence="1" id="KW-0175">Coiled coil</keyword>
<name>A0A3P7NW39_9FIRM</name>
<accession>A0A3P7NW39</accession>
<feature type="transmembrane region" description="Helical" evidence="2">
    <location>
        <begin position="6"/>
        <end position="22"/>
    </location>
</feature>
<evidence type="ECO:0000256" key="1">
    <source>
        <dbReference type="SAM" id="Coils"/>
    </source>
</evidence>
<evidence type="ECO:0000256" key="2">
    <source>
        <dbReference type="SAM" id="Phobius"/>
    </source>
</evidence>
<keyword evidence="2" id="KW-0812">Transmembrane</keyword>
<feature type="transmembrane region" description="Helical" evidence="2">
    <location>
        <begin position="43"/>
        <end position="60"/>
    </location>
</feature>
<keyword evidence="4" id="KW-1185">Reference proteome</keyword>
<dbReference type="AlphaFoldDB" id="A0A3P7NW39"/>
<evidence type="ECO:0000313" key="3">
    <source>
        <dbReference type="EMBL" id="VDN47414.1"/>
    </source>
</evidence>
<proteinExistence type="predicted"/>
<dbReference type="EMBL" id="LR130778">
    <property type="protein sequence ID" value="VDN47414.1"/>
    <property type="molecule type" value="Genomic_DNA"/>
</dbReference>
<sequence>MQPELTFMFTILLLFLGINFLANNTLHSAILNALFYNDTISRTMIRILGLGFITSALLLVLGLSTYTFFTVSFVTLVFIYLLIKGRSKSALVKEQRRAEVMRAYNQEIMNKKRQIEDMRRAKEKALLMAEKKKKQKNVQEIKEKLWDDGSMTNKELIDRFQE</sequence>
<dbReference type="Proteomes" id="UP000279029">
    <property type="component" value="Chromosome"/>
</dbReference>
<reference evidence="3 4" key="1">
    <citation type="submission" date="2018-09" db="EMBL/GenBank/DDBJ databases">
        <authorList>
            <person name="Postec A."/>
        </authorList>
    </citation>
    <scope>NUCLEOTIDE SEQUENCE [LARGE SCALE GENOMIC DNA]</scope>
    <source>
        <strain evidence="3">70B-A</strain>
    </source>
</reference>
<keyword evidence="2" id="KW-1133">Transmembrane helix</keyword>
<evidence type="ECO:0000313" key="4">
    <source>
        <dbReference type="Proteomes" id="UP000279029"/>
    </source>
</evidence>
<keyword evidence="2" id="KW-0472">Membrane</keyword>
<organism evidence="3 4">
    <name type="scientific">Petrocella atlantisensis</name>
    <dbReference type="NCBI Taxonomy" id="2173034"/>
    <lineage>
        <taxon>Bacteria</taxon>
        <taxon>Bacillati</taxon>
        <taxon>Bacillota</taxon>
        <taxon>Clostridia</taxon>
        <taxon>Lachnospirales</taxon>
        <taxon>Vallitaleaceae</taxon>
        <taxon>Petrocella</taxon>
    </lineage>
</organism>
<gene>
    <name evidence="3" type="ORF">PATL70BA_1529</name>
</gene>
<feature type="transmembrane region" description="Helical" evidence="2">
    <location>
        <begin position="66"/>
        <end position="83"/>
    </location>
</feature>
<protein>
    <submittedName>
        <fullName evidence="3">Uncharacterized protein</fullName>
    </submittedName>
</protein>
<feature type="coiled-coil region" evidence="1">
    <location>
        <begin position="101"/>
        <end position="144"/>
    </location>
</feature>